<dbReference type="OrthoDB" id="1714688at2759"/>
<accession>A0A9Q1JXF6</accession>
<comment type="caution">
    <text evidence="2">The sequence shown here is derived from an EMBL/GenBank/DDBJ whole genome shotgun (WGS) entry which is preliminary data.</text>
</comment>
<dbReference type="EMBL" id="JAKOGI010000594">
    <property type="protein sequence ID" value="KAJ8432655.1"/>
    <property type="molecule type" value="Genomic_DNA"/>
</dbReference>
<reference evidence="2" key="1">
    <citation type="submission" date="2022-04" db="EMBL/GenBank/DDBJ databases">
        <title>Carnegiea gigantea Genome sequencing and assembly v2.</title>
        <authorList>
            <person name="Copetti D."/>
            <person name="Sanderson M.J."/>
            <person name="Burquez A."/>
            <person name="Wojciechowski M.F."/>
        </authorList>
    </citation>
    <scope>NUCLEOTIDE SEQUENCE</scope>
    <source>
        <strain evidence="2">SGP5-SGP5p</strain>
        <tissue evidence="2">Aerial part</tissue>
    </source>
</reference>
<evidence type="ECO:0000313" key="3">
    <source>
        <dbReference type="Proteomes" id="UP001153076"/>
    </source>
</evidence>
<keyword evidence="1" id="KW-0732">Signal</keyword>
<sequence>MRRRTHIEGAMSVSVLVLAMTWLSMPMPLSAQTTVEVGPCWETVDACIQRNVNQNTTNPEFDSRSPMFNPRKLLCCPLIKQIARADVPCFCSIGPILHDTPQGANLTRSLIFCDAIDSLSSFDTTCKGQKGDGSCWEKIGSCLTKHVAQRKTNPKFNPESKSFNQTEFFCCPLIQQAAKTDKLCFCAIDPIIHQNPANSTGMLTILNACNVSDSLASLDAMCSPVNPAETPELSPPAGNFSPFSIFV</sequence>
<keyword evidence="3" id="KW-1185">Reference proteome</keyword>
<dbReference type="Proteomes" id="UP001153076">
    <property type="component" value="Unassembled WGS sequence"/>
</dbReference>
<organism evidence="2 3">
    <name type="scientific">Carnegiea gigantea</name>
    <dbReference type="NCBI Taxonomy" id="171969"/>
    <lineage>
        <taxon>Eukaryota</taxon>
        <taxon>Viridiplantae</taxon>
        <taxon>Streptophyta</taxon>
        <taxon>Embryophyta</taxon>
        <taxon>Tracheophyta</taxon>
        <taxon>Spermatophyta</taxon>
        <taxon>Magnoliopsida</taxon>
        <taxon>eudicotyledons</taxon>
        <taxon>Gunneridae</taxon>
        <taxon>Pentapetalae</taxon>
        <taxon>Caryophyllales</taxon>
        <taxon>Cactineae</taxon>
        <taxon>Cactaceae</taxon>
        <taxon>Cactoideae</taxon>
        <taxon>Echinocereeae</taxon>
        <taxon>Carnegiea</taxon>
    </lineage>
</organism>
<proteinExistence type="predicted"/>
<feature type="chain" id="PRO_5040305038" description="Bifunctional inhibitor/plant lipid transfer protein/seed storage helical domain-containing protein" evidence="1">
    <location>
        <begin position="32"/>
        <end position="247"/>
    </location>
</feature>
<evidence type="ECO:0000313" key="2">
    <source>
        <dbReference type="EMBL" id="KAJ8432655.1"/>
    </source>
</evidence>
<dbReference type="AlphaFoldDB" id="A0A9Q1JXF6"/>
<name>A0A9Q1JXF6_9CARY</name>
<evidence type="ECO:0008006" key="4">
    <source>
        <dbReference type="Google" id="ProtNLM"/>
    </source>
</evidence>
<protein>
    <recommendedName>
        <fullName evidence="4">Bifunctional inhibitor/plant lipid transfer protein/seed storage helical domain-containing protein</fullName>
    </recommendedName>
</protein>
<evidence type="ECO:0000256" key="1">
    <source>
        <dbReference type="SAM" id="SignalP"/>
    </source>
</evidence>
<feature type="signal peptide" evidence="1">
    <location>
        <begin position="1"/>
        <end position="31"/>
    </location>
</feature>
<gene>
    <name evidence="2" type="ORF">Cgig2_011821</name>
</gene>